<accession>A0A8B8NEI0</accession>
<gene>
    <name evidence="2" type="primary">LOC115734166</name>
</gene>
<dbReference type="KEGG" id="rarg:115734166"/>
<dbReference type="AlphaFoldDB" id="A0A8B8NEI0"/>
<dbReference type="InterPro" id="IPR012340">
    <property type="entry name" value="NA-bd_OB-fold"/>
</dbReference>
<name>A0A8B8NEI0_9MYRT</name>
<dbReference type="Gene3D" id="2.40.50.140">
    <property type="entry name" value="Nucleic acid-binding proteins"/>
    <property type="match status" value="1"/>
</dbReference>
<sequence>MALRPSANSETSTPSATTEVCAILAIDPADLLYRACSICERSLPDDPSSLCKHCDRNSFNPGPSGSKRLFRLLMSIATDKKVFTVICFDRVARIMFGTSADEFFDFSKLHPFAAVAAARMLEGELFRMTLSKPRSGNAQHLRVTSLVPMRSGYQPVIEGLRELYRVRAA</sequence>
<keyword evidence="1" id="KW-1185">Reference proteome</keyword>
<evidence type="ECO:0000313" key="1">
    <source>
        <dbReference type="Proteomes" id="UP000827889"/>
    </source>
</evidence>
<dbReference type="OrthoDB" id="1922776at2759"/>
<evidence type="ECO:0000313" key="2">
    <source>
        <dbReference type="RefSeq" id="XP_030520643.1"/>
    </source>
</evidence>
<proteinExistence type="predicted"/>
<dbReference type="RefSeq" id="XP_030520643.1">
    <property type="nucleotide sequence ID" value="XM_030664783.2"/>
</dbReference>
<dbReference type="Proteomes" id="UP000827889">
    <property type="component" value="Chromosome 6"/>
</dbReference>
<protein>
    <submittedName>
        <fullName evidence="2">Uncharacterized protein LOC115734166</fullName>
    </submittedName>
</protein>
<dbReference type="SUPFAM" id="SSF50249">
    <property type="entry name" value="Nucleic acid-binding proteins"/>
    <property type="match status" value="1"/>
</dbReference>
<organism evidence="1 2">
    <name type="scientific">Rhodamnia argentea</name>
    <dbReference type="NCBI Taxonomy" id="178133"/>
    <lineage>
        <taxon>Eukaryota</taxon>
        <taxon>Viridiplantae</taxon>
        <taxon>Streptophyta</taxon>
        <taxon>Embryophyta</taxon>
        <taxon>Tracheophyta</taxon>
        <taxon>Spermatophyta</taxon>
        <taxon>Magnoliopsida</taxon>
        <taxon>eudicotyledons</taxon>
        <taxon>Gunneridae</taxon>
        <taxon>Pentapetalae</taxon>
        <taxon>rosids</taxon>
        <taxon>malvids</taxon>
        <taxon>Myrtales</taxon>
        <taxon>Myrtaceae</taxon>
        <taxon>Myrtoideae</taxon>
        <taxon>Myrteae</taxon>
        <taxon>Australasian group</taxon>
        <taxon>Rhodamnia</taxon>
    </lineage>
</organism>
<reference evidence="2" key="1">
    <citation type="submission" date="2025-08" db="UniProtKB">
        <authorList>
            <consortium name="RefSeq"/>
        </authorList>
    </citation>
    <scope>IDENTIFICATION</scope>
    <source>
        <tissue evidence="2">Leaf</tissue>
    </source>
</reference>
<dbReference type="GeneID" id="115734166"/>